<dbReference type="InterPro" id="IPR002126">
    <property type="entry name" value="Cadherin-like_dom"/>
</dbReference>
<keyword evidence="11" id="KW-0472">Membrane</keyword>
<dbReference type="InterPro" id="IPR015919">
    <property type="entry name" value="Cadherin-like_sf"/>
</dbReference>
<evidence type="ECO:0000256" key="3">
    <source>
        <dbReference type="ARBA" id="ARBA00022536"/>
    </source>
</evidence>
<feature type="domain" description="Cadherin" evidence="15">
    <location>
        <begin position="395"/>
        <end position="501"/>
    </location>
</feature>
<dbReference type="Pfam" id="PF00028">
    <property type="entry name" value="Cadherin"/>
    <property type="match status" value="10"/>
</dbReference>
<dbReference type="FunFam" id="2.60.40.60:FF:000020">
    <property type="entry name" value="Dachsous cadherin-related 1b"/>
    <property type="match status" value="3"/>
</dbReference>
<keyword evidence="3" id="KW-0245">EGF-like domain</keyword>
<feature type="domain" description="Cadherin" evidence="15">
    <location>
        <begin position="1045"/>
        <end position="1146"/>
    </location>
</feature>
<dbReference type="GO" id="GO:0005509">
    <property type="term" value="F:calcium ion binding"/>
    <property type="evidence" value="ECO:0007669"/>
    <property type="project" value="UniProtKB-UniRule"/>
</dbReference>
<dbReference type="Proteomes" id="UP000507470">
    <property type="component" value="Unassembled WGS sequence"/>
</dbReference>
<evidence type="ECO:0000256" key="12">
    <source>
        <dbReference type="ARBA" id="ARBA00023157"/>
    </source>
</evidence>
<evidence type="ECO:0000259" key="15">
    <source>
        <dbReference type="PROSITE" id="PS50268"/>
    </source>
</evidence>
<evidence type="ECO:0000256" key="2">
    <source>
        <dbReference type="ARBA" id="ARBA00022475"/>
    </source>
</evidence>
<keyword evidence="4" id="KW-0812">Transmembrane</keyword>
<keyword evidence="2" id="KW-1003">Cell membrane</keyword>
<dbReference type="InterPro" id="IPR020894">
    <property type="entry name" value="Cadherin_CS"/>
</dbReference>
<evidence type="ECO:0000256" key="4">
    <source>
        <dbReference type="ARBA" id="ARBA00022692"/>
    </source>
</evidence>
<proteinExistence type="predicted"/>
<accession>A0A6J8DNN5</accession>
<feature type="domain" description="Cadherin" evidence="15">
    <location>
        <begin position="1147"/>
        <end position="1250"/>
    </location>
</feature>
<dbReference type="GO" id="GO:0005886">
    <property type="term" value="C:plasma membrane"/>
    <property type="evidence" value="ECO:0007669"/>
    <property type="project" value="UniProtKB-SubCell"/>
</dbReference>
<evidence type="ECO:0000256" key="11">
    <source>
        <dbReference type="ARBA" id="ARBA00023136"/>
    </source>
</evidence>
<comment type="subcellular location">
    <subcellularLocation>
        <location evidence="1">Cell membrane</location>
        <topology evidence="1">Single-pass type I membrane protein</topology>
    </subcellularLocation>
</comment>
<keyword evidence="8 14" id="KW-0106">Calcium</keyword>
<evidence type="ECO:0000256" key="9">
    <source>
        <dbReference type="ARBA" id="ARBA00022889"/>
    </source>
</evidence>
<evidence type="ECO:0000256" key="6">
    <source>
        <dbReference type="ARBA" id="ARBA00022729"/>
    </source>
</evidence>
<feature type="domain" description="Cadherin" evidence="15">
    <location>
        <begin position="611"/>
        <end position="711"/>
    </location>
</feature>
<dbReference type="PRINTS" id="PR00205">
    <property type="entry name" value="CADHERIN"/>
</dbReference>
<evidence type="ECO:0000256" key="13">
    <source>
        <dbReference type="ARBA" id="ARBA00023180"/>
    </source>
</evidence>
<dbReference type="EMBL" id="CACVKT020007641">
    <property type="protein sequence ID" value="CAC5409357.1"/>
    <property type="molecule type" value="Genomic_DNA"/>
</dbReference>
<feature type="domain" description="Cadherin" evidence="15">
    <location>
        <begin position="820"/>
        <end position="939"/>
    </location>
</feature>
<evidence type="ECO:0000313" key="16">
    <source>
        <dbReference type="EMBL" id="CAC5409357.1"/>
    </source>
</evidence>
<keyword evidence="5" id="KW-0479">Metal-binding</keyword>
<evidence type="ECO:0000256" key="10">
    <source>
        <dbReference type="ARBA" id="ARBA00022989"/>
    </source>
</evidence>
<dbReference type="PANTHER" id="PTHR24026:SF126">
    <property type="entry name" value="PROTOCADHERIN FAT 4"/>
    <property type="match status" value="1"/>
</dbReference>
<evidence type="ECO:0000256" key="14">
    <source>
        <dbReference type="PROSITE-ProRule" id="PRU00043"/>
    </source>
</evidence>
<protein>
    <submittedName>
        <fullName evidence="16">FAT4</fullName>
    </submittedName>
</protein>
<dbReference type="PROSITE" id="PS00232">
    <property type="entry name" value="CADHERIN_1"/>
    <property type="match status" value="4"/>
</dbReference>
<evidence type="ECO:0000256" key="8">
    <source>
        <dbReference type="ARBA" id="ARBA00022837"/>
    </source>
</evidence>
<keyword evidence="6" id="KW-0732">Signal</keyword>
<reference evidence="16 17" key="1">
    <citation type="submission" date="2020-06" db="EMBL/GenBank/DDBJ databases">
        <authorList>
            <person name="Li R."/>
            <person name="Bekaert M."/>
        </authorList>
    </citation>
    <scope>NUCLEOTIDE SEQUENCE [LARGE SCALE GENOMIC DNA]</scope>
    <source>
        <strain evidence="17">wild</strain>
    </source>
</reference>
<dbReference type="SUPFAM" id="SSF49313">
    <property type="entry name" value="Cadherin-like"/>
    <property type="match status" value="11"/>
</dbReference>
<gene>
    <name evidence="16" type="ORF">MCOR_42660</name>
</gene>
<dbReference type="PROSITE" id="PS50268">
    <property type="entry name" value="CADHERIN_2"/>
    <property type="match status" value="10"/>
</dbReference>
<dbReference type="CDD" id="cd11304">
    <property type="entry name" value="Cadherin_repeat"/>
    <property type="match status" value="11"/>
</dbReference>
<dbReference type="FunFam" id="2.60.40.60:FF:000092">
    <property type="entry name" value="Protocadherin 8"/>
    <property type="match status" value="1"/>
</dbReference>
<keyword evidence="10" id="KW-1133">Transmembrane helix</keyword>
<evidence type="ECO:0000256" key="7">
    <source>
        <dbReference type="ARBA" id="ARBA00022737"/>
    </source>
</evidence>
<evidence type="ECO:0000256" key="1">
    <source>
        <dbReference type="ARBA" id="ARBA00004251"/>
    </source>
</evidence>
<feature type="domain" description="Cadherin" evidence="15">
    <location>
        <begin position="712"/>
        <end position="813"/>
    </location>
</feature>
<keyword evidence="17" id="KW-1185">Reference proteome</keyword>
<keyword evidence="9" id="KW-0130">Cell adhesion</keyword>
<name>A0A6J8DNN5_MYTCO</name>
<dbReference type="FunFam" id="2.60.40.60:FF:000123">
    <property type="entry name" value="Protocadherin beta 4"/>
    <property type="match status" value="1"/>
</dbReference>
<organism evidence="16 17">
    <name type="scientific">Mytilus coruscus</name>
    <name type="common">Sea mussel</name>
    <dbReference type="NCBI Taxonomy" id="42192"/>
    <lineage>
        <taxon>Eukaryota</taxon>
        <taxon>Metazoa</taxon>
        <taxon>Spiralia</taxon>
        <taxon>Lophotrochozoa</taxon>
        <taxon>Mollusca</taxon>
        <taxon>Bivalvia</taxon>
        <taxon>Autobranchia</taxon>
        <taxon>Pteriomorphia</taxon>
        <taxon>Mytilida</taxon>
        <taxon>Mytiloidea</taxon>
        <taxon>Mytilidae</taxon>
        <taxon>Mytilinae</taxon>
        <taxon>Mytilus</taxon>
    </lineage>
</organism>
<dbReference type="SMART" id="SM00112">
    <property type="entry name" value="CA"/>
    <property type="match status" value="10"/>
</dbReference>
<feature type="domain" description="Cadherin" evidence="15">
    <location>
        <begin position="502"/>
        <end position="610"/>
    </location>
</feature>
<dbReference type="OrthoDB" id="6252479at2759"/>
<dbReference type="Gene3D" id="2.60.40.60">
    <property type="entry name" value="Cadherins"/>
    <property type="match status" value="11"/>
</dbReference>
<feature type="domain" description="Cadherin" evidence="15">
    <location>
        <begin position="940"/>
        <end position="1044"/>
    </location>
</feature>
<evidence type="ECO:0000256" key="5">
    <source>
        <dbReference type="ARBA" id="ARBA00022723"/>
    </source>
</evidence>
<sequence>MRLKQDWHKLRVSGEILQDIKWWHDFMSTFNGKSFFLAKVPITSVVTDACKSDAWGFYHSDWFYVNWVEDYPFATQLHIDELEAFSVALAVKRWAQNWCGKRIIVYCDNAATGSTNVSITILDVNEFKPQFNKDSYLFETLEGPTSKGYKMMVSTTDPDLGPRSKGYEMMVSTTDADLGPTSKGYKMMVSTTDPDLGENGTNSFTLINDYGGLFNITTLPNNTGVITVLRELDRESQNSLKENGTAVYRLHVKAEDHGIPAKSEVTVVMLHVEDINDCKPQFTQPHYHAEVLEGSHKGFSILTVTATDCDYLEQYNNITFSLTGTDSDLFEINKSGEIHLNTTISVQTHKDKFNLTIVATDSLNTNQVATDSLNTNQVPLTVLITDVNDHDPVFTHPIYNFSTPETNGTKDTLIGMVSATDEDLGQNGIVTYSIISIDVQHVFNISHDGRITVIGELDRDQCISNRYPFTVIARDNGSSKRTGYTEVIVYVTDINDNSPVFTENWYNGTVQENSPDDTEVNILPPISSTDADSGKNGTKGIRYSLEGTGLPFRINEITGAVFTNGLGLDRESQPEYTIQVKAADRYGRGNNNTVMVTITLLDVNDEPPQFTKTNYTFSINESAVAGHKVGVVMTTDEDVNGNTTTRYRIGSGSDGKFYVDILSGVIYTSGGLDREKKAKYEINIEAFDGQQKTNSTVTVYIEDANDNCPVFKPLILVVKVPENTQNASVVYNLTATDIDEGENAAVSFYLDSSDTSPFIISGDNLILDRALDREIKDEYSVKIYAKDNGIPACVVSSYLEVNVEDINDNSPIFYNADGSEISQTDATIIEKSPVGSPILLPSVKDNDIGKNAEVEFSLSAEKLEILKYFRISPKTGVVTIKAQVDLNSLNRLHMLDKNATKTAALEMWVVATDKGRPNMSSALNLTVIVEGINDQAPVFLRPEYDYRIPENVPIGSVVGKVEAIVENGTNHKLHYSLITYSESCMFFRVAPISGNITTVATIDREKTPAFHFAVQVKDGKIPERTAYTMVSMTVSDVNDNHPEFKQRSYEYIIEENVLSPGISVMATDADSDENGNVTYSLVRNPGHHFLLNKQTGMLSVNGTLDREEETCYNLTVLAVDHGNSPLISSVEVLVTVTDQNDNTPKFTSNNRTYYVKENQHPGQFVCDIEAEDPDNGVNGSVIYMFSGNTYPQFDIDPMSGRITTLVSLDYEVKSVYNLTVIAMDLGTPSLNLTFDLTIMVQDMYDTAPQFPRSLYERTIDVNTPKSTVILGVTAGQYNIVYKIDDGNIGNHFDMDAASGVITLSSRLGTSVLEYRLNISATDHIQTKYTEVCTIKCGE</sequence>
<evidence type="ECO:0000313" key="17">
    <source>
        <dbReference type="Proteomes" id="UP000507470"/>
    </source>
</evidence>
<dbReference type="GO" id="GO:0007156">
    <property type="term" value="P:homophilic cell adhesion via plasma membrane adhesion molecules"/>
    <property type="evidence" value="ECO:0007669"/>
    <property type="project" value="InterPro"/>
</dbReference>
<feature type="domain" description="Cadherin" evidence="15">
    <location>
        <begin position="283"/>
        <end position="394"/>
    </location>
</feature>
<keyword evidence="12" id="KW-1015">Disulfide bond</keyword>
<keyword evidence="7" id="KW-0677">Repeat</keyword>
<keyword evidence="13" id="KW-0325">Glycoprotein</keyword>
<dbReference type="PANTHER" id="PTHR24026">
    <property type="entry name" value="FAT ATYPICAL CADHERIN-RELATED"/>
    <property type="match status" value="1"/>
</dbReference>
<feature type="domain" description="Cadherin" evidence="15">
    <location>
        <begin position="189"/>
        <end position="282"/>
    </location>
</feature>
<dbReference type="FunFam" id="2.60.40.60:FF:000024">
    <property type="entry name" value="FAT atypical cadherin 3"/>
    <property type="match status" value="1"/>
</dbReference>